<dbReference type="EMBL" id="UYJE01008192">
    <property type="protein sequence ID" value="VDI61836.1"/>
    <property type="molecule type" value="Genomic_DNA"/>
</dbReference>
<proteinExistence type="predicted"/>
<gene>
    <name evidence="1" type="ORF">MGAL_10B059572</name>
</gene>
<comment type="caution">
    <text evidence="1">The sequence shown here is derived from an EMBL/GenBank/DDBJ whole genome shotgun (WGS) entry which is preliminary data.</text>
</comment>
<dbReference type="GO" id="GO:0008237">
    <property type="term" value="F:metallopeptidase activity"/>
    <property type="evidence" value="ECO:0007669"/>
    <property type="project" value="InterPro"/>
</dbReference>
<protein>
    <submittedName>
        <fullName evidence="1">Uncharacterized protein</fullName>
    </submittedName>
</protein>
<reference evidence="1" key="1">
    <citation type="submission" date="2018-11" db="EMBL/GenBank/DDBJ databases">
        <authorList>
            <person name="Alioto T."/>
            <person name="Alioto T."/>
        </authorList>
    </citation>
    <scope>NUCLEOTIDE SEQUENCE</scope>
</reference>
<keyword evidence="2" id="KW-1185">Reference proteome</keyword>
<dbReference type="OrthoDB" id="6132182at2759"/>
<sequence length="347" mass="38741">MVRHTPSDVFMGVTRSHGVGIFTKQESLTVFPENHHLADTAACHNKCDGSCKHTCTFDGRKYQEIAGVTNSRSVALDDTVLCNSHDPYRHKLNVVSHEFAHLLHRYMPSSYRNRILYAYNNAKQHHTWTTSYATATVNEYFAEGTTAFFMTTASTKNAGGMDLCNHMTSVCVNEMVARDHLKHQDPELYDILQKVYTNGHPSTPSGLKTCIFLHKSDKIQLPLATHYRVGFKSRYVDHSGHIYTRKPSSPTVTIQVTTHVSDLALMKAAKTVAYMVRHTPSDVFMGVTRSHGVGIFTKQDTLTVFPENHHLTDTAACHTTVNEYFAVATTAFFMTTSGTKNTGGMNV</sequence>
<name>A0A8B6GBZ4_MYTGA</name>
<evidence type="ECO:0000313" key="1">
    <source>
        <dbReference type="EMBL" id="VDI61836.1"/>
    </source>
</evidence>
<dbReference type="InterPro" id="IPR024079">
    <property type="entry name" value="MetalloPept_cat_dom_sf"/>
</dbReference>
<dbReference type="Proteomes" id="UP000596742">
    <property type="component" value="Unassembled WGS sequence"/>
</dbReference>
<organism evidence="1 2">
    <name type="scientific">Mytilus galloprovincialis</name>
    <name type="common">Mediterranean mussel</name>
    <dbReference type="NCBI Taxonomy" id="29158"/>
    <lineage>
        <taxon>Eukaryota</taxon>
        <taxon>Metazoa</taxon>
        <taxon>Spiralia</taxon>
        <taxon>Lophotrochozoa</taxon>
        <taxon>Mollusca</taxon>
        <taxon>Bivalvia</taxon>
        <taxon>Autobranchia</taxon>
        <taxon>Pteriomorphia</taxon>
        <taxon>Mytilida</taxon>
        <taxon>Mytiloidea</taxon>
        <taxon>Mytilidae</taxon>
        <taxon>Mytilinae</taxon>
        <taxon>Mytilus</taxon>
    </lineage>
</organism>
<evidence type="ECO:0000313" key="2">
    <source>
        <dbReference type="Proteomes" id="UP000596742"/>
    </source>
</evidence>
<dbReference type="Gene3D" id="3.40.390.10">
    <property type="entry name" value="Collagenase (Catalytic Domain)"/>
    <property type="match status" value="1"/>
</dbReference>
<dbReference type="SUPFAM" id="SSF55486">
    <property type="entry name" value="Metalloproteases ('zincins'), catalytic domain"/>
    <property type="match status" value="1"/>
</dbReference>
<accession>A0A8B6GBZ4</accession>
<dbReference type="AlphaFoldDB" id="A0A8B6GBZ4"/>